<protein>
    <submittedName>
        <fullName evidence="2">Uncharacterized protein</fullName>
    </submittedName>
</protein>
<evidence type="ECO:0000256" key="1">
    <source>
        <dbReference type="SAM" id="MobiDB-lite"/>
    </source>
</evidence>
<dbReference type="AlphaFoldDB" id="A0A814KYR8"/>
<evidence type="ECO:0000313" key="2">
    <source>
        <dbReference type="EMBL" id="CAF1057921.1"/>
    </source>
</evidence>
<dbReference type="Proteomes" id="UP000663879">
    <property type="component" value="Unassembled WGS sequence"/>
</dbReference>
<comment type="caution">
    <text evidence="2">The sequence shown here is derived from an EMBL/GenBank/DDBJ whole genome shotgun (WGS) entry which is preliminary data.</text>
</comment>
<name>A0A814KYR8_9BILA</name>
<evidence type="ECO:0000313" key="3">
    <source>
        <dbReference type="Proteomes" id="UP000663879"/>
    </source>
</evidence>
<feature type="compositionally biased region" description="Low complexity" evidence="1">
    <location>
        <begin position="25"/>
        <end position="38"/>
    </location>
</feature>
<accession>A0A814KYR8</accession>
<feature type="region of interest" description="Disordered" evidence="1">
    <location>
        <begin position="1"/>
        <end position="156"/>
    </location>
</feature>
<reference evidence="2" key="1">
    <citation type="submission" date="2021-02" db="EMBL/GenBank/DDBJ databases">
        <authorList>
            <person name="Nowell W R."/>
        </authorList>
    </citation>
    <scope>NUCLEOTIDE SEQUENCE</scope>
    <source>
        <strain evidence="2">Ploen Becks lab</strain>
    </source>
</reference>
<keyword evidence="3" id="KW-1185">Reference proteome</keyword>
<feature type="compositionally biased region" description="Polar residues" evidence="1">
    <location>
        <begin position="72"/>
        <end position="93"/>
    </location>
</feature>
<proteinExistence type="predicted"/>
<sequence>MGPKSILKKSNYEQVEIDRTQSNAESQPSQEEQPQRPRNLPTARAPRLFSISATPILFVRKNKRESDAPMPDNNNKISRLVTEQTETIDSPSVSIPKKSETTPPSGEKKSETTPPKKKSPGSTNLEVADEPFDAEYTNPISTPPRKSDDKSDEPIFEPPEEAMSLIECDNKLTKEHVIPKGAMRFDYDETKELNDYTPAVFPTENLPFHQKRKVIKDNMKFLVEEDDKYYKQVMRIFEFRMTKLNIVEFLYLHRKKIAEEIKQLAESIGVEIV</sequence>
<dbReference type="EMBL" id="CAJNOC010005642">
    <property type="protein sequence ID" value="CAF1057921.1"/>
    <property type="molecule type" value="Genomic_DNA"/>
</dbReference>
<organism evidence="2 3">
    <name type="scientific">Brachionus calyciflorus</name>
    <dbReference type="NCBI Taxonomy" id="104777"/>
    <lineage>
        <taxon>Eukaryota</taxon>
        <taxon>Metazoa</taxon>
        <taxon>Spiralia</taxon>
        <taxon>Gnathifera</taxon>
        <taxon>Rotifera</taxon>
        <taxon>Eurotatoria</taxon>
        <taxon>Monogononta</taxon>
        <taxon>Pseudotrocha</taxon>
        <taxon>Ploima</taxon>
        <taxon>Brachionidae</taxon>
        <taxon>Brachionus</taxon>
    </lineage>
</organism>
<gene>
    <name evidence="2" type="ORF">OXX778_LOCUS19144</name>
</gene>